<dbReference type="Pfam" id="PF00191">
    <property type="entry name" value="Annexin"/>
    <property type="match status" value="1"/>
</dbReference>
<dbReference type="RefSeq" id="WP_286211558.1">
    <property type="nucleotide sequence ID" value="NZ_AP027452.1"/>
</dbReference>
<dbReference type="GO" id="GO:0001786">
    <property type="term" value="F:phosphatidylserine binding"/>
    <property type="evidence" value="ECO:0007669"/>
    <property type="project" value="TreeGrafter"/>
</dbReference>
<dbReference type="GO" id="GO:0005509">
    <property type="term" value="F:calcium ion binding"/>
    <property type="evidence" value="ECO:0007669"/>
    <property type="project" value="InterPro"/>
</dbReference>
<keyword evidence="5" id="KW-0472">Membrane</keyword>
<dbReference type="Proteomes" id="UP001241092">
    <property type="component" value="Chromosome"/>
</dbReference>
<feature type="region of interest" description="Disordered" evidence="4">
    <location>
        <begin position="369"/>
        <end position="397"/>
    </location>
</feature>
<dbReference type="GO" id="GO:0012506">
    <property type="term" value="C:vesicle membrane"/>
    <property type="evidence" value="ECO:0007669"/>
    <property type="project" value="TreeGrafter"/>
</dbReference>
<feature type="compositionally biased region" description="Basic and acidic residues" evidence="4">
    <location>
        <begin position="164"/>
        <end position="181"/>
    </location>
</feature>
<keyword evidence="5" id="KW-1133">Transmembrane helix</keyword>
<feature type="coiled-coil region" evidence="3">
    <location>
        <begin position="2000"/>
        <end position="2077"/>
    </location>
</feature>
<dbReference type="PANTHER" id="PTHR10502:SF102">
    <property type="entry name" value="ANNEXIN B11"/>
    <property type="match status" value="1"/>
</dbReference>
<dbReference type="PANTHER" id="PTHR10502">
    <property type="entry name" value="ANNEXIN"/>
    <property type="match status" value="1"/>
</dbReference>
<evidence type="ECO:0000313" key="7">
    <source>
        <dbReference type="Proteomes" id="UP001241092"/>
    </source>
</evidence>
<dbReference type="CDD" id="cd20737">
    <property type="entry name" value="PoNe_HINT"/>
    <property type="match status" value="1"/>
</dbReference>
<evidence type="ECO:0000256" key="2">
    <source>
        <dbReference type="ARBA" id="ARBA00022737"/>
    </source>
</evidence>
<name>A0AAI8TY27_MYCME</name>
<feature type="compositionally biased region" description="Low complexity" evidence="4">
    <location>
        <begin position="224"/>
        <end position="249"/>
    </location>
</feature>
<dbReference type="GO" id="GO:0005886">
    <property type="term" value="C:plasma membrane"/>
    <property type="evidence" value="ECO:0007669"/>
    <property type="project" value="TreeGrafter"/>
</dbReference>
<feature type="compositionally biased region" description="Basic and acidic residues" evidence="4">
    <location>
        <begin position="18"/>
        <end position="27"/>
    </location>
</feature>
<evidence type="ECO:0000256" key="3">
    <source>
        <dbReference type="SAM" id="Coils"/>
    </source>
</evidence>
<keyword evidence="5" id="KW-0812">Transmembrane</keyword>
<keyword evidence="3" id="KW-0175">Coiled coil</keyword>
<evidence type="ECO:0000256" key="1">
    <source>
        <dbReference type="ARBA" id="ARBA00007831"/>
    </source>
</evidence>
<dbReference type="SUPFAM" id="SSF47874">
    <property type="entry name" value="Annexin"/>
    <property type="match status" value="1"/>
</dbReference>
<sequence length="2286" mass="247788">MLPTRILATTTRSTARVAETDADRAAEETISAPTATVSPNAALTHLADGYRPAQAAAANRLLSSSAVPMPAPGTVQRRGPTIPPRMPTDHRSTLAGAAGELGGPADHPAEVSGTPDAAPGAVVTEADVTAEPAPLELSTESVEHGNRRYLGGGAVSAPALENSGPRREAVRRSGVEPREVDPLTSPQPEPADDLAAADAERAVAGVEAELEASTPVEGAERENPQAQEPAGPEQPPAVAAELPTAAASPDTEGAASDDVAAWQGRVQTAAATMSRPQPAPAGTYSKPIESVGGAGTQALRKKAEEIPLEAKKVLEARPLKPLPEAPGVPAPDPIPAATQRLKDLAVRKLPDQKLPKLIATPNGFLPNVAGPPVDTKVPPAPPPSPKTKKGARSKTPVKAVNETLAQGPPAPAPGEGQTLTGSERLPTPTIAEPHRADITKVLARVYLQAEGMGAEVLKDARATAYPKPLSGRLADLGKEQEEQEALWFRQELGRVAEAASIGKAALDAAVVERAKELEKGNQAHAVEVATATQEQVARATEAGARAQSMAEASFQAWERHFDSMAAQAKGGVDPTAVRAEEARIGEELRTFASTHTTAWAGIRKVRDRDLNRAREDQYTAYQQAAVADQEQREKKEPPPAPAKPAKAEPAKPAVTELTDPALQQWVKERRAEVDKAVLALRTDLAKTVDGWTTEMNKARDEGVETARKWADGRIGRERGWLESLIAEWLQGLMTKKQDNKAFEQAQTDETVAALGGTLQVINDLKLGGMEKLDRDGKDLLGQMTAEEQKLMQAYFTEGDAKGDTVLLLASMLAIRLRRQRKSSAQQYIRDKVLALDNVTYWKELDIIGAMQKPGFSAATIADQLWQAFEHTWGTDEDKAFAAVKGGLSLEQSKAVRGVYKASHNEDLDERMESELSGTDLQRVQYGFDDQQASADAAALADAMGRVFSNDQTLIRETLRNKTPEQRKAIADAYKRLYGKELVVDFARELRGDDRAIVDALWVGNKEKADAIEIKVAREGFWGPDHEKIEQVYTRVRDEATQDGDAKGWKTEQINAEIARRTGKMATEYAGYTKRGLMDDLEKSFNPPTDQIWDPAQREAAKQYWAGRRDLVMGLATGDLTRADAGKIQIERTGFYAKDETINKVLALQYSRAYDNARRDALVEFAAKHNGRGPNKEEMKELEKTAEQTAKKEGKASMGRLGSYFETNYTGGTESFRDTIIDLTQGVDEEKGVTLYDQGGFLEDWQVLEYATKGAGTDEDEFKRVIKKQKTKAEQDALQSIWQSKTGTTRTIKDLIHDETSGRLENDLLVDNDYGGEPDDPAVMVAKATAQLDFERRSGGESTYVDESGEVQTVKNHEYLVLEQRLEDLKAAAKEREQTKDLPDDDPRKMWAQARLDQGTQAFTSGIETHRFLVDQRTELAAQIVTMAVTIVAAVVITVATGGVGSFAGAALIAGAASLFGAAAGIATKMSMKGAAYGTDELGVDIALGVVDAVVSAATAGFGGKLLKGATAAAKTAGTTGRGVLVTLGRMAEGTTLKRAAAHAIAEGAEGFLQSLPTAVLGTALDEKTWTEGNPLFNMLAGVGMGVGMGTFASGTIGGLTNLRGPKSVHVPEPGNVPAIQGRLVDLVPGTAEHAHLEARYFELNPNRTHADFQRDLDGLVMLQAKYNPEVKARLEARLRDNIADLLPVSQKSVVADHPVEMWDTKRFEEFTGSKTGHAVVVVKDGRPTVIVKQGADPLEIAQEGFHLLQAADPKTRPKVARLDESVMSRWSSLDVREKLVLYKEKLDLELEAQRNVVAALEERAGRAVDDPGLAERLARARDTLDNLDKRARDMGRIGPFQRQLMAWGVLPQPPWLDQPARLFAKAPPATRPPPARSRKTTADTKRLAAPPEIVRQRQTVTDLRAQIEGLEARGRQRGGLSTNEAANLESLKNKLADQYAAVPTEGRRAQEAALFDRRPGESPSEYHQRLTAMQDEVYENVLARDNPDLWDRYEALVRRSAADAEELKNLRAKLADVQKRESAIAEKWNENMVARNRADPSQVSGLNVERAKLARELAALNAEAVKLNGLVDGIERRGSLFYADQVWKTIPLVDPTDPLIKSRIGLFGELDSVANLLDGGFETLGRTLDPRQVTSLDAFERALLSRRGQQDIDFIVSRERPGVTEYLLGDAKATADISPRAPEGAGRLKTMSSDPDIQQLGSDWLRGHLPDAALSDRDLRNITEALDEAIKNPGKPVRVVHPDGTVENVVVRRIYAQTFRDADGATRTRFREVVGDPVTLGDPFVP</sequence>
<dbReference type="EMBL" id="AP027452">
    <property type="protein sequence ID" value="BDY31020.1"/>
    <property type="molecule type" value="Genomic_DNA"/>
</dbReference>
<evidence type="ECO:0008006" key="8">
    <source>
        <dbReference type="Google" id="ProtNLM"/>
    </source>
</evidence>
<evidence type="ECO:0000313" key="6">
    <source>
        <dbReference type="EMBL" id="BDY31020.1"/>
    </source>
</evidence>
<organism evidence="6 7">
    <name type="scientific">Mycolicibacterium mageritense</name>
    <name type="common">Mycobacterium mageritense</name>
    <dbReference type="NCBI Taxonomy" id="53462"/>
    <lineage>
        <taxon>Bacteria</taxon>
        <taxon>Bacillati</taxon>
        <taxon>Actinomycetota</taxon>
        <taxon>Actinomycetes</taxon>
        <taxon>Mycobacteriales</taxon>
        <taxon>Mycobacteriaceae</taxon>
        <taxon>Mycolicibacterium</taxon>
    </lineage>
</organism>
<feature type="compositionally biased region" description="Polar residues" evidence="4">
    <location>
        <begin position="265"/>
        <end position="275"/>
    </location>
</feature>
<feature type="region of interest" description="Disordered" evidence="4">
    <location>
        <begin position="65"/>
        <end position="119"/>
    </location>
</feature>
<feature type="region of interest" description="Disordered" evidence="4">
    <location>
        <begin position="131"/>
        <end position="290"/>
    </location>
</feature>
<feature type="region of interest" description="Disordered" evidence="4">
    <location>
        <begin position="1"/>
        <end position="29"/>
    </location>
</feature>
<dbReference type="Gene3D" id="1.10.220.10">
    <property type="entry name" value="Annexin"/>
    <property type="match status" value="2"/>
</dbReference>
<dbReference type="GO" id="GO:0005737">
    <property type="term" value="C:cytoplasm"/>
    <property type="evidence" value="ECO:0007669"/>
    <property type="project" value="TreeGrafter"/>
</dbReference>
<dbReference type="InterPro" id="IPR037104">
    <property type="entry name" value="Annexin_sf"/>
</dbReference>
<comment type="similarity">
    <text evidence="1">Belongs to the annexin family.</text>
</comment>
<evidence type="ECO:0000256" key="5">
    <source>
        <dbReference type="SAM" id="Phobius"/>
    </source>
</evidence>
<gene>
    <name evidence="6" type="ORF">hbim_04972</name>
</gene>
<keyword evidence="2" id="KW-0677">Repeat</keyword>
<feature type="compositionally biased region" description="Low complexity" evidence="4">
    <location>
        <begin position="193"/>
        <end position="207"/>
    </location>
</feature>
<dbReference type="GO" id="GO:0005544">
    <property type="term" value="F:calcium-dependent phospholipid binding"/>
    <property type="evidence" value="ECO:0007669"/>
    <property type="project" value="InterPro"/>
</dbReference>
<protein>
    <recommendedName>
        <fullName evidence="8">Annexin</fullName>
    </recommendedName>
</protein>
<proteinExistence type="inferred from homology"/>
<dbReference type="InterPro" id="IPR018502">
    <property type="entry name" value="Annexin_repeat"/>
</dbReference>
<accession>A0AAI8TY27</accession>
<evidence type="ECO:0000256" key="4">
    <source>
        <dbReference type="SAM" id="MobiDB-lite"/>
    </source>
</evidence>
<feature type="transmembrane region" description="Helical" evidence="5">
    <location>
        <begin position="1419"/>
        <end position="1439"/>
    </location>
</feature>
<feature type="transmembrane region" description="Helical" evidence="5">
    <location>
        <begin position="1446"/>
        <end position="1466"/>
    </location>
</feature>
<reference evidence="6" key="1">
    <citation type="submission" date="2023-03" db="EMBL/GenBank/DDBJ databases">
        <title>Draft genome sequence of a Mycolicibacterium mageritense strain H4_3_1 isolated from a hybrid biological-inorganic system reactor.</title>
        <authorList>
            <person name="Feng X."/>
            <person name="Kazama D."/>
            <person name="Sato K."/>
            <person name="Kobayashi H."/>
        </authorList>
    </citation>
    <scope>NUCLEOTIDE SEQUENCE</scope>
    <source>
        <strain evidence="6">H4_3_1</strain>
    </source>
</reference>
<feature type="region of interest" description="Disordered" evidence="4">
    <location>
        <begin position="622"/>
        <end position="653"/>
    </location>
</feature>
<feature type="region of interest" description="Disordered" evidence="4">
    <location>
        <begin position="1865"/>
        <end position="1886"/>
    </location>
</feature>
<dbReference type="PROSITE" id="PS51897">
    <property type="entry name" value="ANNEXIN_2"/>
    <property type="match status" value="1"/>
</dbReference>